<evidence type="ECO:0000313" key="2">
    <source>
        <dbReference type="EMBL" id="QHT07053.1"/>
    </source>
</evidence>
<evidence type="ECO:0000256" key="1">
    <source>
        <dbReference type="SAM" id="Phobius"/>
    </source>
</evidence>
<dbReference type="EMBL" id="MN739479">
    <property type="protein sequence ID" value="QHT07053.1"/>
    <property type="molecule type" value="Genomic_DNA"/>
</dbReference>
<accession>A0A6C0CRY6</accession>
<sequence>MYIEQFKGIRMGGVSLNSENPLRTSILYGLLIGIVMGLFFNKKQNNVDIIMTVVKYSIIFGIFIYILLIFTRKIILQIKS</sequence>
<protein>
    <submittedName>
        <fullName evidence="2">Uncharacterized protein</fullName>
    </submittedName>
</protein>
<feature type="transmembrane region" description="Helical" evidence="1">
    <location>
        <begin position="21"/>
        <end position="41"/>
    </location>
</feature>
<feature type="transmembrane region" description="Helical" evidence="1">
    <location>
        <begin position="53"/>
        <end position="71"/>
    </location>
</feature>
<keyword evidence="1" id="KW-0472">Membrane</keyword>
<dbReference type="AlphaFoldDB" id="A0A6C0CRY6"/>
<name>A0A6C0CRY6_9ZZZZ</name>
<proteinExistence type="predicted"/>
<keyword evidence="1" id="KW-0812">Transmembrane</keyword>
<reference evidence="2" key="1">
    <citation type="journal article" date="2020" name="Nature">
        <title>Giant virus diversity and host interactions through global metagenomics.</title>
        <authorList>
            <person name="Schulz F."/>
            <person name="Roux S."/>
            <person name="Paez-Espino D."/>
            <person name="Jungbluth S."/>
            <person name="Walsh D.A."/>
            <person name="Denef V.J."/>
            <person name="McMahon K.D."/>
            <person name="Konstantinidis K.T."/>
            <person name="Eloe-Fadrosh E.A."/>
            <person name="Kyrpides N.C."/>
            <person name="Woyke T."/>
        </authorList>
    </citation>
    <scope>NUCLEOTIDE SEQUENCE</scope>
    <source>
        <strain evidence="2">GVMAG-M-3300021962-46</strain>
    </source>
</reference>
<keyword evidence="1" id="KW-1133">Transmembrane helix</keyword>
<organism evidence="2">
    <name type="scientific">viral metagenome</name>
    <dbReference type="NCBI Taxonomy" id="1070528"/>
    <lineage>
        <taxon>unclassified sequences</taxon>
        <taxon>metagenomes</taxon>
        <taxon>organismal metagenomes</taxon>
    </lineage>
</organism>